<gene>
    <name evidence="1" type="ORF">EBN03_23030</name>
</gene>
<dbReference type="EMBL" id="RFFH01000011">
    <property type="protein sequence ID" value="RMI30104.1"/>
    <property type="molecule type" value="Genomic_DNA"/>
</dbReference>
<evidence type="ECO:0008006" key="3">
    <source>
        <dbReference type="Google" id="ProtNLM"/>
    </source>
</evidence>
<protein>
    <recommendedName>
        <fullName evidence="3">MarR family transcriptional regulator</fullName>
    </recommendedName>
</protein>
<organism evidence="1 2">
    <name type="scientific">Nocardia stercoris</name>
    <dbReference type="NCBI Taxonomy" id="2483361"/>
    <lineage>
        <taxon>Bacteria</taxon>
        <taxon>Bacillati</taxon>
        <taxon>Actinomycetota</taxon>
        <taxon>Actinomycetes</taxon>
        <taxon>Mycobacteriales</taxon>
        <taxon>Nocardiaceae</taxon>
        <taxon>Nocardia</taxon>
    </lineage>
</organism>
<evidence type="ECO:0000313" key="1">
    <source>
        <dbReference type="EMBL" id="RMI30104.1"/>
    </source>
</evidence>
<comment type="caution">
    <text evidence="1">The sequence shown here is derived from an EMBL/GenBank/DDBJ whole genome shotgun (WGS) entry which is preliminary data.</text>
</comment>
<accession>A0A3M2KYG1</accession>
<sequence length="136" mass="14662">MDVLRMLLLGRRLVELSWQAIEESDDRETDTVARQIVERAVLAPGSSLPDLAQAVGITVEEVTAFLDRMTASGILEMTAVEGGGVGVWPTTETMADVERRAGRPVREELIGTLSDVAAAERATALLTELADLLLDD</sequence>
<dbReference type="Proteomes" id="UP000279275">
    <property type="component" value="Unassembled WGS sequence"/>
</dbReference>
<reference evidence="1 2" key="1">
    <citation type="submission" date="2018-10" db="EMBL/GenBank/DDBJ databases">
        <title>Isolation from cow dung.</title>
        <authorList>
            <person name="Ling L."/>
        </authorList>
    </citation>
    <scope>NUCLEOTIDE SEQUENCE [LARGE SCALE GENOMIC DNA]</scope>
    <source>
        <strain evidence="1 2">NEAU-LL90</strain>
    </source>
</reference>
<keyword evidence="2" id="KW-1185">Reference proteome</keyword>
<evidence type="ECO:0000313" key="2">
    <source>
        <dbReference type="Proteomes" id="UP000279275"/>
    </source>
</evidence>
<name>A0A3M2KYG1_9NOCA</name>
<dbReference type="RefSeq" id="WP_122190176.1">
    <property type="nucleotide sequence ID" value="NZ_RFFH01000011.1"/>
</dbReference>
<proteinExistence type="predicted"/>
<dbReference type="AlphaFoldDB" id="A0A3M2KYG1"/>